<dbReference type="InterPro" id="IPR013087">
    <property type="entry name" value="Znf_C2H2_type"/>
</dbReference>
<dbReference type="SMART" id="SM00355">
    <property type="entry name" value="ZnF_C2H2"/>
    <property type="match status" value="4"/>
</dbReference>
<dbReference type="AlphaFoldDB" id="A0A0L7L7V9"/>
<sequence length="327" mass="37591">MVRHMNYHAYHTRLLSIGFNGRATLKLLRCKKDSTRRNLLPPLLCDHQCMWTECTQTFNSIQKHICSWAGCGATFPRRVLLTTHCRSHTGERQIACYHCGQHFCNNRKLMDHLRRQCATQYLLDQHQRSHVSMYACALCDMSAQGPAALAHHVRYRHLAPEDTRNHACHLCEYKAITKWDLRKHVKTHTRKRKKRDPANSDGELSDQSEPEVKKKPPKKYGCHICPKNQMKVYSRGTELTTHLKIVDGGPKKSLTATTLDFTLQKTSEATYTTPTKFEIVLNGSDANVKKEIEPQEEQNNYEITISDVDDKGNIIKSEIFKSDVVFG</sequence>
<feature type="domain" description="C2H2-type" evidence="7">
    <location>
        <begin position="166"/>
        <end position="193"/>
    </location>
</feature>
<evidence type="ECO:0000313" key="8">
    <source>
        <dbReference type="EMBL" id="KOB71381.1"/>
    </source>
</evidence>
<keyword evidence="1" id="KW-0479">Metal-binding</keyword>
<dbReference type="Gene3D" id="3.30.160.60">
    <property type="entry name" value="Classic Zinc Finger"/>
    <property type="match status" value="2"/>
</dbReference>
<feature type="compositionally biased region" description="Basic residues" evidence="6">
    <location>
        <begin position="184"/>
        <end position="195"/>
    </location>
</feature>
<gene>
    <name evidence="8" type="ORF">OBRU01_13746</name>
</gene>
<dbReference type="Proteomes" id="UP000037510">
    <property type="component" value="Unassembled WGS sequence"/>
</dbReference>
<keyword evidence="4" id="KW-0862">Zinc</keyword>
<organism evidence="8 9">
    <name type="scientific">Operophtera brumata</name>
    <name type="common">Winter moth</name>
    <name type="synonym">Phalaena brumata</name>
    <dbReference type="NCBI Taxonomy" id="104452"/>
    <lineage>
        <taxon>Eukaryota</taxon>
        <taxon>Metazoa</taxon>
        <taxon>Ecdysozoa</taxon>
        <taxon>Arthropoda</taxon>
        <taxon>Hexapoda</taxon>
        <taxon>Insecta</taxon>
        <taxon>Pterygota</taxon>
        <taxon>Neoptera</taxon>
        <taxon>Endopterygota</taxon>
        <taxon>Lepidoptera</taxon>
        <taxon>Glossata</taxon>
        <taxon>Ditrysia</taxon>
        <taxon>Geometroidea</taxon>
        <taxon>Geometridae</taxon>
        <taxon>Larentiinae</taxon>
        <taxon>Operophtera</taxon>
    </lineage>
</organism>
<feature type="region of interest" description="Disordered" evidence="6">
    <location>
        <begin position="184"/>
        <end position="220"/>
    </location>
</feature>
<dbReference type="GO" id="GO:0000981">
    <property type="term" value="F:DNA-binding transcription factor activity, RNA polymerase II-specific"/>
    <property type="evidence" value="ECO:0007669"/>
    <property type="project" value="TreeGrafter"/>
</dbReference>
<reference evidence="8 9" key="1">
    <citation type="journal article" date="2015" name="Genome Biol. Evol.">
        <title>The genome of winter moth (Operophtera brumata) provides a genomic perspective on sexual dimorphism and phenology.</title>
        <authorList>
            <person name="Derks M.F."/>
            <person name="Smit S."/>
            <person name="Salis L."/>
            <person name="Schijlen E."/>
            <person name="Bossers A."/>
            <person name="Mateman C."/>
            <person name="Pijl A.S."/>
            <person name="de Ridder D."/>
            <person name="Groenen M.A."/>
            <person name="Visser M.E."/>
            <person name="Megens H.J."/>
        </authorList>
    </citation>
    <scope>NUCLEOTIDE SEQUENCE [LARGE SCALE GENOMIC DNA]</scope>
    <source>
        <strain evidence="8">WM2013NL</strain>
        <tissue evidence="8">Head and thorax</tissue>
    </source>
</reference>
<dbReference type="InterPro" id="IPR036236">
    <property type="entry name" value="Znf_C2H2_sf"/>
</dbReference>
<dbReference type="EMBL" id="JTDY01002453">
    <property type="protein sequence ID" value="KOB71381.1"/>
    <property type="molecule type" value="Genomic_DNA"/>
</dbReference>
<evidence type="ECO:0000256" key="2">
    <source>
        <dbReference type="ARBA" id="ARBA00022737"/>
    </source>
</evidence>
<evidence type="ECO:0000256" key="3">
    <source>
        <dbReference type="ARBA" id="ARBA00022771"/>
    </source>
</evidence>
<dbReference type="STRING" id="104452.A0A0L7L7V9"/>
<protein>
    <submittedName>
        <fullName evidence="8">MBD2-interacting zinc finger protein</fullName>
    </submittedName>
</protein>
<feature type="domain" description="C2H2-type" evidence="7">
    <location>
        <begin position="64"/>
        <end position="93"/>
    </location>
</feature>
<proteinExistence type="predicted"/>
<evidence type="ECO:0000256" key="6">
    <source>
        <dbReference type="SAM" id="MobiDB-lite"/>
    </source>
</evidence>
<evidence type="ECO:0000256" key="4">
    <source>
        <dbReference type="ARBA" id="ARBA00022833"/>
    </source>
</evidence>
<comment type="caution">
    <text evidence="8">The sequence shown here is derived from an EMBL/GenBank/DDBJ whole genome shotgun (WGS) entry which is preliminary data.</text>
</comment>
<dbReference type="PROSITE" id="PS50157">
    <property type="entry name" value="ZINC_FINGER_C2H2_2"/>
    <property type="match status" value="2"/>
</dbReference>
<name>A0A0L7L7V9_OPEBR</name>
<keyword evidence="2" id="KW-0677">Repeat</keyword>
<dbReference type="PANTHER" id="PTHR24409:SF295">
    <property type="entry name" value="AZ2-RELATED"/>
    <property type="match status" value="1"/>
</dbReference>
<evidence type="ECO:0000256" key="5">
    <source>
        <dbReference type="PROSITE-ProRule" id="PRU00042"/>
    </source>
</evidence>
<keyword evidence="3 5" id="KW-0863">Zinc-finger</keyword>
<dbReference type="GO" id="GO:0000977">
    <property type="term" value="F:RNA polymerase II transcription regulatory region sequence-specific DNA binding"/>
    <property type="evidence" value="ECO:0007669"/>
    <property type="project" value="TreeGrafter"/>
</dbReference>
<dbReference type="PANTHER" id="PTHR24409">
    <property type="entry name" value="ZINC FINGER PROTEIN 142"/>
    <property type="match status" value="1"/>
</dbReference>
<keyword evidence="9" id="KW-1185">Reference proteome</keyword>
<evidence type="ECO:0000313" key="9">
    <source>
        <dbReference type="Proteomes" id="UP000037510"/>
    </source>
</evidence>
<dbReference type="SUPFAM" id="SSF57667">
    <property type="entry name" value="beta-beta-alpha zinc fingers"/>
    <property type="match status" value="2"/>
</dbReference>
<evidence type="ECO:0000259" key="7">
    <source>
        <dbReference type="PROSITE" id="PS50157"/>
    </source>
</evidence>
<dbReference type="GO" id="GO:0008270">
    <property type="term" value="F:zinc ion binding"/>
    <property type="evidence" value="ECO:0007669"/>
    <property type="project" value="UniProtKB-KW"/>
</dbReference>
<dbReference type="PROSITE" id="PS00028">
    <property type="entry name" value="ZINC_FINGER_C2H2_1"/>
    <property type="match status" value="1"/>
</dbReference>
<dbReference type="GO" id="GO:0005634">
    <property type="term" value="C:nucleus"/>
    <property type="evidence" value="ECO:0007669"/>
    <property type="project" value="TreeGrafter"/>
</dbReference>
<accession>A0A0L7L7V9</accession>
<evidence type="ECO:0000256" key="1">
    <source>
        <dbReference type="ARBA" id="ARBA00022723"/>
    </source>
</evidence>